<keyword evidence="7" id="KW-0675">Receptor</keyword>
<evidence type="ECO:0000313" key="12">
    <source>
        <dbReference type="Proteomes" id="UP000887581"/>
    </source>
</evidence>
<evidence type="ECO:0000256" key="1">
    <source>
        <dbReference type="ARBA" id="ARBA00022723"/>
    </source>
</evidence>
<evidence type="ECO:0000256" key="5">
    <source>
        <dbReference type="ARBA" id="ARBA00023125"/>
    </source>
</evidence>
<sequence length="588" mass="66511">MDIFEEPPVSAASSIVSQNNSTTVSTTVLNKTSDLAPGRFSNVQKKDLKDQRNTNVDNMAIAQLISVNERNSCRSCRFKRCLEVGMDPKGCFNLIYFIEIFFALAATSGITVGPVFDITTVRPDRDVTGRHYLCRTRKFVCTDPAEDVEIGEEWIRRLPVDMRTILMRLMNVELMVNTSNTSSNPIEIYPLQCGSLEDFLNNPNLLNENKTEIRYEPYRKVEKNELTAIAHRHLLATIDWIHHLCNSMDRITMHDKFLLVRNGFSPLTVLGAAAGTAKWTNDKDLLCLCRLGYVPRNSRQFNVQQTEDLYHLSNGLVDRILDELVLPFRMLKLSDEEVVLMKAIVMLNPQLKGLSRYAATQISDLRDRIQETLYQVVRETRPTVVPSSRFGNLLLHFSSIMVLGNVMNENFRNIQRNLSTPTDPILYDLLMDDGIIKRIHPSLSTTSSLDSKDGYYKKNYTKRPNSSISLSLLSQKSPPMSELEQGSDTQDDSNLSFSPYCMTLNDGLHKLPPEQQQTLSDPHLELPFSGTHSAGHFTRIGESESDPNYNLTINPNIFTGMREALNATQQIEVDTLSTPASSPPNRHQ</sequence>
<dbReference type="InterPro" id="IPR052496">
    <property type="entry name" value="Orphan_Nuclear_Rcpt"/>
</dbReference>
<dbReference type="Proteomes" id="UP000887581">
    <property type="component" value="Unplaced"/>
</dbReference>
<keyword evidence="2" id="KW-0863">Zinc-finger</keyword>
<comment type="function">
    <text evidence="9">Orphan nuclear receptor.</text>
</comment>
<accession>A0A915PJ45</accession>
<dbReference type="Pfam" id="PF00105">
    <property type="entry name" value="zf-C4"/>
    <property type="match status" value="1"/>
</dbReference>
<keyword evidence="5" id="KW-0238">DNA-binding</keyword>
<feature type="compositionally biased region" description="Low complexity" evidence="10">
    <location>
        <begin position="467"/>
        <end position="481"/>
    </location>
</feature>
<keyword evidence="3" id="KW-0862">Zinc</keyword>
<dbReference type="PANTHER" id="PTHR47519">
    <property type="entry name" value="NUCLEAR HORMONE RECEPTOR FAMILY MEMBER NHR-31-RELATED"/>
    <property type="match status" value="1"/>
</dbReference>
<dbReference type="PANTHER" id="PTHR47519:SF4">
    <property type="entry name" value="NUCLEAR HORMONE RECEPTOR FAMILY"/>
    <property type="match status" value="1"/>
</dbReference>
<evidence type="ECO:0000256" key="7">
    <source>
        <dbReference type="ARBA" id="ARBA00023170"/>
    </source>
</evidence>
<keyword evidence="4" id="KW-0805">Transcription regulation</keyword>
<dbReference type="InterPro" id="IPR000536">
    <property type="entry name" value="Nucl_hrmn_rcpt_lig-bd"/>
</dbReference>
<keyword evidence="1" id="KW-0479">Metal-binding</keyword>
<evidence type="ECO:0000256" key="6">
    <source>
        <dbReference type="ARBA" id="ARBA00023163"/>
    </source>
</evidence>
<evidence type="ECO:0000256" key="2">
    <source>
        <dbReference type="ARBA" id="ARBA00022771"/>
    </source>
</evidence>
<protein>
    <submittedName>
        <fullName evidence="13">NR LBD domain-containing protein</fullName>
    </submittedName>
</protein>
<proteinExistence type="predicted"/>
<evidence type="ECO:0000256" key="9">
    <source>
        <dbReference type="ARBA" id="ARBA00037512"/>
    </source>
</evidence>
<dbReference type="Gene3D" id="1.10.565.10">
    <property type="entry name" value="Retinoid X Receptor"/>
    <property type="match status" value="1"/>
</dbReference>
<dbReference type="WBParaSite" id="sdigi.contig1031.g10131.t1">
    <property type="protein sequence ID" value="sdigi.contig1031.g10131.t1"/>
    <property type="gene ID" value="sdigi.contig1031.g10131"/>
</dbReference>
<dbReference type="GO" id="GO:0003700">
    <property type="term" value="F:DNA-binding transcription factor activity"/>
    <property type="evidence" value="ECO:0007669"/>
    <property type="project" value="InterPro"/>
</dbReference>
<evidence type="ECO:0000259" key="11">
    <source>
        <dbReference type="PROSITE" id="PS51843"/>
    </source>
</evidence>
<dbReference type="CDD" id="cd06157">
    <property type="entry name" value="NR_LBD"/>
    <property type="match status" value="1"/>
</dbReference>
<dbReference type="SUPFAM" id="SSF48508">
    <property type="entry name" value="Nuclear receptor ligand-binding domain"/>
    <property type="match status" value="1"/>
</dbReference>
<dbReference type="InterPro" id="IPR035500">
    <property type="entry name" value="NHR-like_dom_sf"/>
</dbReference>
<organism evidence="12 13">
    <name type="scientific">Setaria digitata</name>
    <dbReference type="NCBI Taxonomy" id="48799"/>
    <lineage>
        <taxon>Eukaryota</taxon>
        <taxon>Metazoa</taxon>
        <taxon>Ecdysozoa</taxon>
        <taxon>Nematoda</taxon>
        <taxon>Chromadorea</taxon>
        <taxon>Rhabditida</taxon>
        <taxon>Spirurina</taxon>
        <taxon>Spiruromorpha</taxon>
        <taxon>Filarioidea</taxon>
        <taxon>Setariidae</taxon>
        <taxon>Setaria</taxon>
    </lineage>
</organism>
<dbReference type="Gene3D" id="3.30.50.10">
    <property type="entry name" value="Erythroid Transcription Factor GATA-1, subunit A"/>
    <property type="match status" value="1"/>
</dbReference>
<dbReference type="InterPro" id="IPR001628">
    <property type="entry name" value="Znf_hrmn_rcpt"/>
</dbReference>
<keyword evidence="12" id="KW-1185">Reference proteome</keyword>
<dbReference type="SUPFAM" id="SSF57716">
    <property type="entry name" value="Glucocorticoid receptor-like (DNA-binding domain)"/>
    <property type="match status" value="1"/>
</dbReference>
<keyword evidence="6" id="KW-0804">Transcription</keyword>
<feature type="domain" description="NR LBD" evidence="11">
    <location>
        <begin position="161"/>
        <end position="433"/>
    </location>
</feature>
<dbReference type="GO" id="GO:0043565">
    <property type="term" value="F:sequence-specific DNA binding"/>
    <property type="evidence" value="ECO:0007669"/>
    <property type="project" value="InterPro"/>
</dbReference>
<dbReference type="AlphaFoldDB" id="A0A915PJ45"/>
<evidence type="ECO:0000256" key="4">
    <source>
        <dbReference type="ARBA" id="ARBA00023015"/>
    </source>
</evidence>
<dbReference type="PROSITE" id="PS51843">
    <property type="entry name" value="NR_LBD"/>
    <property type="match status" value="1"/>
</dbReference>
<reference evidence="13" key="1">
    <citation type="submission" date="2022-11" db="UniProtKB">
        <authorList>
            <consortium name="WormBaseParasite"/>
        </authorList>
    </citation>
    <scope>IDENTIFICATION</scope>
</reference>
<evidence type="ECO:0000256" key="10">
    <source>
        <dbReference type="SAM" id="MobiDB-lite"/>
    </source>
</evidence>
<dbReference type="GO" id="GO:0008270">
    <property type="term" value="F:zinc ion binding"/>
    <property type="evidence" value="ECO:0007669"/>
    <property type="project" value="UniProtKB-KW"/>
</dbReference>
<evidence type="ECO:0000256" key="3">
    <source>
        <dbReference type="ARBA" id="ARBA00022833"/>
    </source>
</evidence>
<dbReference type="InterPro" id="IPR013088">
    <property type="entry name" value="Znf_NHR/GATA"/>
</dbReference>
<name>A0A915PJ45_9BILA</name>
<keyword evidence="8" id="KW-0539">Nucleus</keyword>
<dbReference type="Pfam" id="PF00104">
    <property type="entry name" value="Hormone_recep"/>
    <property type="match status" value="1"/>
</dbReference>
<dbReference type="SMART" id="SM00430">
    <property type="entry name" value="HOLI"/>
    <property type="match status" value="1"/>
</dbReference>
<evidence type="ECO:0000313" key="13">
    <source>
        <dbReference type="WBParaSite" id="sdigi.contig1031.g10131.t1"/>
    </source>
</evidence>
<evidence type="ECO:0000256" key="8">
    <source>
        <dbReference type="ARBA" id="ARBA00023242"/>
    </source>
</evidence>
<feature type="compositionally biased region" description="Polar residues" evidence="10">
    <location>
        <begin position="484"/>
        <end position="495"/>
    </location>
</feature>
<feature type="region of interest" description="Disordered" evidence="10">
    <location>
        <begin position="467"/>
        <end position="495"/>
    </location>
</feature>